<organism evidence="2 3">
    <name type="scientific">Trapa natans</name>
    <name type="common">Water chestnut</name>
    <dbReference type="NCBI Taxonomy" id="22666"/>
    <lineage>
        <taxon>Eukaryota</taxon>
        <taxon>Viridiplantae</taxon>
        <taxon>Streptophyta</taxon>
        <taxon>Embryophyta</taxon>
        <taxon>Tracheophyta</taxon>
        <taxon>Spermatophyta</taxon>
        <taxon>Magnoliopsida</taxon>
        <taxon>eudicotyledons</taxon>
        <taxon>Gunneridae</taxon>
        <taxon>Pentapetalae</taxon>
        <taxon>rosids</taxon>
        <taxon>malvids</taxon>
        <taxon>Myrtales</taxon>
        <taxon>Lythraceae</taxon>
        <taxon>Trapa</taxon>
    </lineage>
</organism>
<dbReference type="PANTHER" id="PTHR36381">
    <property type="entry name" value="ETHYLENE-REGULATED TRANSCRIPT 2 (ERT2)"/>
    <property type="match status" value="1"/>
</dbReference>
<gene>
    <name evidence="2" type="ORF">SAY86_006427</name>
</gene>
<sequence length="219" mass="24321">MPLLRKKGSRIPTLSCLMADLHMSPRPGRALMVETGFPTSIVDLFIRNRDRLGKPFRFRRRTKQTRMSCVPAPMPEAAEDCTTSPCELLRPEARAPAPSPELRSEDARSSGEGLHMYSVAMEVFVVVILALYTRRLVMGITVSALALLLLERVGVAVVAHDLLKFRRSQSTGRSGDVRNKPRYKRVPFVFDGTEDCHFADDEAIADERPSTVALAAAVQ</sequence>
<dbReference type="PANTHER" id="PTHR36381:SF1">
    <property type="entry name" value="ETHYLENE-REGULATED TRANSCRIPT 2 (ERT2)"/>
    <property type="match status" value="1"/>
</dbReference>
<comment type="caution">
    <text evidence="2">The sequence shown here is derived from an EMBL/GenBank/DDBJ whole genome shotgun (WGS) entry which is preliminary data.</text>
</comment>
<dbReference type="AlphaFoldDB" id="A0AAN7L6J8"/>
<evidence type="ECO:0000256" key="1">
    <source>
        <dbReference type="SAM" id="Phobius"/>
    </source>
</evidence>
<keyword evidence="1" id="KW-0812">Transmembrane</keyword>
<dbReference type="Proteomes" id="UP001346149">
    <property type="component" value="Unassembled WGS sequence"/>
</dbReference>
<keyword evidence="1" id="KW-0472">Membrane</keyword>
<proteinExistence type="predicted"/>
<evidence type="ECO:0000313" key="2">
    <source>
        <dbReference type="EMBL" id="KAK4778899.1"/>
    </source>
</evidence>
<keyword evidence="1" id="KW-1133">Transmembrane helix</keyword>
<protein>
    <submittedName>
        <fullName evidence="2">Uncharacterized protein</fullName>
    </submittedName>
</protein>
<dbReference type="EMBL" id="JAXQNO010000017">
    <property type="protein sequence ID" value="KAK4778899.1"/>
    <property type="molecule type" value="Genomic_DNA"/>
</dbReference>
<name>A0AAN7L6J8_TRANT</name>
<accession>A0AAN7L6J8</accession>
<feature type="transmembrane region" description="Helical" evidence="1">
    <location>
        <begin position="114"/>
        <end position="132"/>
    </location>
</feature>
<reference evidence="2 3" key="1">
    <citation type="journal article" date="2023" name="Hortic Res">
        <title>Pangenome of water caltrop reveals structural variations and asymmetric subgenome divergence after allopolyploidization.</title>
        <authorList>
            <person name="Zhang X."/>
            <person name="Chen Y."/>
            <person name="Wang L."/>
            <person name="Yuan Y."/>
            <person name="Fang M."/>
            <person name="Shi L."/>
            <person name="Lu R."/>
            <person name="Comes H.P."/>
            <person name="Ma Y."/>
            <person name="Chen Y."/>
            <person name="Huang G."/>
            <person name="Zhou Y."/>
            <person name="Zheng Z."/>
            <person name="Qiu Y."/>
        </authorList>
    </citation>
    <scope>NUCLEOTIDE SEQUENCE [LARGE SCALE GENOMIC DNA]</scope>
    <source>
        <strain evidence="2">F231</strain>
    </source>
</reference>
<keyword evidence="3" id="KW-1185">Reference proteome</keyword>
<feature type="transmembrane region" description="Helical" evidence="1">
    <location>
        <begin position="138"/>
        <end position="163"/>
    </location>
</feature>
<evidence type="ECO:0000313" key="3">
    <source>
        <dbReference type="Proteomes" id="UP001346149"/>
    </source>
</evidence>